<dbReference type="AlphaFoldDB" id="A0A060TFP8"/>
<feature type="compositionally biased region" description="Basic and acidic residues" evidence="1">
    <location>
        <begin position="102"/>
        <end position="134"/>
    </location>
</feature>
<dbReference type="EMBL" id="HG937694">
    <property type="protein sequence ID" value="CDP37667.1"/>
    <property type="molecule type" value="Genomic_DNA"/>
</dbReference>
<feature type="compositionally biased region" description="Polar residues" evidence="1">
    <location>
        <begin position="43"/>
        <end position="53"/>
    </location>
</feature>
<accession>A0A060TFP8</accession>
<feature type="region of interest" description="Disordered" evidence="1">
    <location>
        <begin position="102"/>
        <end position="167"/>
    </location>
</feature>
<protein>
    <submittedName>
        <fullName evidence="2">ARAD1D16698p</fullName>
    </submittedName>
</protein>
<feature type="region of interest" description="Disordered" evidence="1">
    <location>
        <begin position="1"/>
        <end position="80"/>
    </location>
</feature>
<reference evidence="2" key="1">
    <citation type="submission" date="2014-02" db="EMBL/GenBank/DDBJ databases">
        <authorList>
            <person name="Genoscope - CEA"/>
        </authorList>
    </citation>
    <scope>NUCLEOTIDE SEQUENCE</scope>
    <source>
        <strain evidence="2">LS3</strain>
    </source>
</reference>
<sequence length="167" mass="18896">MNRWHYSPPSYHSPLLATPDLSEDEDDLEFPPDLVESRPKHSATMTSSGQLTPTGGAGSPCKRASGRRTPHREELEQDAFGEEVFVNASFEEQTVLRVADRLDVSHQRRKVDPTAPCLERENNEKRQHSSRESTEISLFPPIISHQFDQSDDKAVSLRPDFSLSPER</sequence>
<proteinExistence type="predicted"/>
<reference evidence="2" key="2">
    <citation type="submission" date="2014-06" db="EMBL/GenBank/DDBJ databases">
        <title>The complete genome of Blastobotrys (Arxula) adeninivorans LS3 - a yeast of biotechnological interest.</title>
        <authorList>
            <person name="Kunze G."/>
            <person name="Gaillardin C."/>
            <person name="Czernicka M."/>
            <person name="Durrens P."/>
            <person name="Martin T."/>
            <person name="Boer E."/>
            <person name="Gabaldon T."/>
            <person name="Cruz J."/>
            <person name="Talla E."/>
            <person name="Marck C."/>
            <person name="Goffeau A."/>
            <person name="Barbe V."/>
            <person name="Baret P."/>
            <person name="Baronian K."/>
            <person name="Beier S."/>
            <person name="Bleykasten C."/>
            <person name="Bode R."/>
            <person name="Casaregola S."/>
            <person name="Despons L."/>
            <person name="Fairhead C."/>
            <person name="Giersberg M."/>
            <person name="Gierski P."/>
            <person name="Hahnel U."/>
            <person name="Hartmann A."/>
            <person name="Jankowska D."/>
            <person name="Jubin C."/>
            <person name="Jung P."/>
            <person name="Lafontaine I."/>
            <person name="Leh-Louis V."/>
            <person name="Lemaire M."/>
            <person name="Marcet-Houben M."/>
            <person name="Mascher M."/>
            <person name="Morel G."/>
            <person name="Richard G.-F."/>
            <person name="Riechen J."/>
            <person name="Sacerdot C."/>
            <person name="Sarkar A."/>
            <person name="Savel G."/>
            <person name="Schacherer J."/>
            <person name="Sherman D."/>
            <person name="Straub M.-L."/>
            <person name="Stein N."/>
            <person name="Thierry A."/>
            <person name="Trautwein-Schult A."/>
            <person name="Westhof E."/>
            <person name="Worch S."/>
            <person name="Dujon B."/>
            <person name="Souciet J.-L."/>
            <person name="Wincker P."/>
            <person name="Scholz U."/>
            <person name="Neuveglise N."/>
        </authorList>
    </citation>
    <scope>NUCLEOTIDE SEQUENCE</scope>
    <source>
        <strain evidence="2">LS3</strain>
    </source>
</reference>
<gene>
    <name evidence="2" type="ORF">GNLVRS02_ARAD1D16698g</name>
</gene>
<evidence type="ECO:0000313" key="2">
    <source>
        <dbReference type="EMBL" id="CDP37667.1"/>
    </source>
</evidence>
<name>A0A060TFP8_BLAAD</name>
<evidence type="ECO:0000256" key="1">
    <source>
        <dbReference type="SAM" id="MobiDB-lite"/>
    </source>
</evidence>
<organism evidence="2">
    <name type="scientific">Blastobotrys adeninivorans</name>
    <name type="common">Yeast</name>
    <name type="synonym">Arxula adeninivorans</name>
    <dbReference type="NCBI Taxonomy" id="409370"/>
    <lineage>
        <taxon>Eukaryota</taxon>
        <taxon>Fungi</taxon>
        <taxon>Dikarya</taxon>
        <taxon>Ascomycota</taxon>
        <taxon>Saccharomycotina</taxon>
        <taxon>Dipodascomycetes</taxon>
        <taxon>Dipodascales</taxon>
        <taxon>Trichomonascaceae</taxon>
        <taxon>Blastobotrys</taxon>
    </lineage>
</organism>
<feature type="compositionally biased region" description="Acidic residues" evidence="1">
    <location>
        <begin position="21"/>
        <end position="30"/>
    </location>
</feature>